<name>A0A1D2MC17_ORCCI</name>
<dbReference type="FunFam" id="3.20.80.10:FF:000002">
    <property type="entry name" value="Heme-binding protein 2"/>
    <property type="match status" value="1"/>
</dbReference>
<dbReference type="OrthoDB" id="6424451at2759"/>
<dbReference type="Proteomes" id="UP000094527">
    <property type="component" value="Unassembled WGS sequence"/>
</dbReference>
<dbReference type="InterPro" id="IPR011256">
    <property type="entry name" value="Reg_factor_effector_dom_sf"/>
</dbReference>
<gene>
    <name evidence="3" type="ORF">Ocin01_16160</name>
</gene>
<evidence type="ECO:0000256" key="1">
    <source>
        <dbReference type="ARBA" id="ARBA00009817"/>
    </source>
</evidence>
<accession>A0A1D2MC17</accession>
<dbReference type="AlphaFoldDB" id="A0A1D2MC17"/>
<sequence length="235" mass="27346">MNMSYQRSFAFGAIFVLVLCSSVGQAQLLPIFDWVRSFFGNYEEPQYQLVGNLSDIIEERIYPAKKWVCTEQFLNPKTKDTKRSEMFMSLFAYIQGKNDGEHKMDMTVPVTTKVDHRNGDLYSYEMCFFIPQEFQANPPRPENRNVRVVSFPELHVYSIRYGGYSTQELEQEQMTALTSTLKNRSIPYFEENQGPRATYFVSGYDSPTKFWNRRNEVWILGKDNRPLPVSAAAVD</sequence>
<dbReference type="PANTHER" id="PTHR11220">
    <property type="entry name" value="HEME-BINDING PROTEIN-RELATED"/>
    <property type="match status" value="1"/>
</dbReference>
<dbReference type="SUPFAM" id="SSF55136">
    <property type="entry name" value="Probable bacterial effector-binding domain"/>
    <property type="match status" value="1"/>
</dbReference>
<keyword evidence="2" id="KW-0732">Signal</keyword>
<evidence type="ECO:0000256" key="2">
    <source>
        <dbReference type="SAM" id="SignalP"/>
    </source>
</evidence>
<feature type="chain" id="PRO_5008903780" evidence="2">
    <location>
        <begin position="27"/>
        <end position="235"/>
    </location>
</feature>
<dbReference type="STRING" id="48709.A0A1D2MC17"/>
<feature type="signal peptide" evidence="2">
    <location>
        <begin position="1"/>
        <end position="26"/>
    </location>
</feature>
<keyword evidence="4" id="KW-1185">Reference proteome</keyword>
<protein>
    <submittedName>
        <fullName evidence="3">Heme-binding protein 2</fullName>
    </submittedName>
</protein>
<comment type="similarity">
    <text evidence="1">Belongs to the HEBP family.</text>
</comment>
<organism evidence="3 4">
    <name type="scientific">Orchesella cincta</name>
    <name type="common">Springtail</name>
    <name type="synonym">Podura cincta</name>
    <dbReference type="NCBI Taxonomy" id="48709"/>
    <lineage>
        <taxon>Eukaryota</taxon>
        <taxon>Metazoa</taxon>
        <taxon>Ecdysozoa</taxon>
        <taxon>Arthropoda</taxon>
        <taxon>Hexapoda</taxon>
        <taxon>Collembola</taxon>
        <taxon>Entomobryomorpha</taxon>
        <taxon>Entomobryoidea</taxon>
        <taxon>Orchesellidae</taxon>
        <taxon>Orchesellinae</taxon>
        <taxon>Orchesella</taxon>
    </lineage>
</organism>
<proteinExistence type="inferred from homology"/>
<dbReference type="Pfam" id="PF04832">
    <property type="entry name" value="SOUL"/>
    <property type="match status" value="1"/>
</dbReference>
<comment type="caution">
    <text evidence="3">The sequence shown here is derived from an EMBL/GenBank/DDBJ whole genome shotgun (WGS) entry which is preliminary data.</text>
</comment>
<reference evidence="3 4" key="1">
    <citation type="journal article" date="2016" name="Genome Biol. Evol.">
        <title>Gene Family Evolution Reflects Adaptation to Soil Environmental Stressors in the Genome of the Collembolan Orchesella cincta.</title>
        <authorList>
            <person name="Faddeeva-Vakhrusheva A."/>
            <person name="Derks M.F."/>
            <person name="Anvar S.Y."/>
            <person name="Agamennone V."/>
            <person name="Suring W."/>
            <person name="Smit S."/>
            <person name="van Straalen N.M."/>
            <person name="Roelofs D."/>
        </authorList>
    </citation>
    <scope>NUCLEOTIDE SEQUENCE [LARGE SCALE GENOMIC DNA]</scope>
    <source>
        <tissue evidence="3">Mixed pool</tissue>
    </source>
</reference>
<dbReference type="OMA" id="VYDSPWR"/>
<dbReference type="Gene3D" id="3.20.80.10">
    <property type="entry name" value="Regulatory factor, effector binding domain"/>
    <property type="match status" value="1"/>
</dbReference>
<dbReference type="PANTHER" id="PTHR11220:SF73">
    <property type="entry name" value="HEME-BINDING PROTEIN 2"/>
    <property type="match status" value="1"/>
</dbReference>
<dbReference type="InterPro" id="IPR006917">
    <property type="entry name" value="SOUL_heme-bd"/>
</dbReference>
<evidence type="ECO:0000313" key="3">
    <source>
        <dbReference type="EMBL" id="ODM90525.1"/>
    </source>
</evidence>
<evidence type="ECO:0000313" key="4">
    <source>
        <dbReference type="Proteomes" id="UP000094527"/>
    </source>
</evidence>
<dbReference type="EMBL" id="LJIJ01001922">
    <property type="protein sequence ID" value="ODM90525.1"/>
    <property type="molecule type" value="Genomic_DNA"/>
</dbReference>